<accession>A0A5B1CAZ3</accession>
<sequence>MEMKSPTKVIAVLDLPPRRAPKNVRASYEAAAERWGAELLWIDRNLHPVHPFWQKMFVCKHVRRMFGDAHVLQLDNDMLIRSDCPSPFELVGPKQFGLVAERQCALNRIDDGGWQRRAHAIWATRCGLQPAFTWLHPNGGLYLYETAMYEPMFDRIIRHLIPTWGANDQATDESLIINQLFNDHAGYINFLPGDFNVSVQQNPEWAANPVMQSYIYHFIGKSKPYMKPCRWRRFDPPELPFPGDAKAKALIRDWGKQPPGEHDIGPVFTPRHAANLLAVYPDLIVTGDWSHESFRLDPRLLSHAETASSHLVLTRFLLRLGVNARRFRLRITEGAAHGRATAVAGT</sequence>
<proteinExistence type="predicted"/>
<dbReference type="InterPro" id="IPR029044">
    <property type="entry name" value="Nucleotide-diphossugar_trans"/>
</dbReference>
<dbReference type="Gene3D" id="3.90.550.10">
    <property type="entry name" value="Spore Coat Polysaccharide Biosynthesis Protein SpsA, Chain A"/>
    <property type="match status" value="1"/>
</dbReference>
<dbReference type="AlphaFoldDB" id="A0A5B1CAZ3"/>
<evidence type="ECO:0000313" key="2">
    <source>
        <dbReference type="Proteomes" id="UP000322699"/>
    </source>
</evidence>
<dbReference type="Proteomes" id="UP000322699">
    <property type="component" value="Unassembled WGS sequence"/>
</dbReference>
<dbReference type="OrthoDB" id="248109at2"/>
<reference evidence="1 2" key="1">
    <citation type="submission" date="2019-08" db="EMBL/GenBank/DDBJ databases">
        <title>Deep-cultivation of Planctomycetes and their phenomic and genomic characterization uncovers novel biology.</title>
        <authorList>
            <person name="Wiegand S."/>
            <person name="Jogler M."/>
            <person name="Boedeker C."/>
            <person name="Pinto D."/>
            <person name="Vollmers J."/>
            <person name="Rivas-Marin E."/>
            <person name="Kohn T."/>
            <person name="Peeters S.H."/>
            <person name="Heuer A."/>
            <person name="Rast P."/>
            <person name="Oberbeckmann S."/>
            <person name="Bunk B."/>
            <person name="Jeske O."/>
            <person name="Meyerdierks A."/>
            <person name="Storesund J.E."/>
            <person name="Kallscheuer N."/>
            <person name="Luecker S."/>
            <person name="Lage O.M."/>
            <person name="Pohl T."/>
            <person name="Merkel B.J."/>
            <person name="Hornburger P."/>
            <person name="Mueller R.-W."/>
            <person name="Bruemmer F."/>
            <person name="Labrenz M."/>
            <person name="Spormann A.M."/>
            <person name="Op Den Camp H."/>
            <person name="Overmann J."/>
            <person name="Amann R."/>
            <person name="Jetten M.S.M."/>
            <person name="Mascher T."/>
            <person name="Medema M.H."/>
            <person name="Devos D.P."/>
            <person name="Kaster A.-K."/>
            <person name="Ovreas L."/>
            <person name="Rohde M."/>
            <person name="Galperin M.Y."/>
            <person name="Jogler C."/>
        </authorList>
    </citation>
    <scope>NUCLEOTIDE SEQUENCE [LARGE SCALE GENOMIC DNA]</scope>
    <source>
        <strain evidence="1 2">LF1</strain>
    </source>
</reference>
<evidence type="ECO:0000313" key="1">
    <source>
        <dbReference type="EMBL" id="KAA1258257.1"/>
    </source>
</evidence>
<evidence type="ECO:0008006" key="3">
    <source>
        <dbReference type="Google" id="ProtNLM"/>
    </source>
</evidence>
<dbReference type="SUPFAM" id="SSF53448">
    <property type="entry name" value="Nucleotide-diphospho-sugar transferases"/>
    <property type="match status" value="1"/>
</dbReference>
<dbReference type="EMBL" id="VRLW01000001">
    <property type="protein sequence ID" value="KAA1258257.1"/>
    <property type="molecule type" value="Genomic_DNA"/>
</dbReference>
<comment type="caution">
    <text evidence="1">The sequence shown here is derived from an EMBL/GenBank/DDBJ whole genome shotgun (WGS) entry which is preliminary data.</text>
</comment>
<gene>
    <name evidence="1" type="ORF">LF1_07730</name>
</gene>
<name>A0A5B1CAZ3_9BACT</name>
<keyword evidence="2" id="KW-1185">Reference proteome</keyword>
<organism evidence="1 2">
    <name type="scientific">Rubripirellula obstinata</name>
    <dbReference type="NCBI Taxonomy" id="406547"/>
    <lineage>
        <taxon>Bacteria</taxon>
        <taxon>Pseudomonadati</taxon>
        <taxon>Planctomycetota</taxon>
        <taxon>Planctomycetia</taxon>
        <taxon>Pirellulales</taxon>
        <taxon>Pirellulaceae</taxon>
        <taxon>Rubripirellula</taxon>
    </lineage>
</organism>
<protein>
    <recommendedName>
        <fullName evidence="3">Glycosyl transferase family 8</fullName>
    </recommendedName>
</protein>